<dbReference type="AlphaFoldDB" id="K1TZC8"/>
<organism evidence="1">
    <name type="scientific">human gut metagenome</name>
    <dbReference type="NCBI Taxonomy" id="408170"/>
    <lineage>
        <taxon>unclassified sequences</taxon>
        <taxon>metagenomes</taxon>
        <taxon>organismal metagenomes</taxon>
    </lineage>
</organism>
<proteinExistence type="predicted"/>
<reference evidence="1" key="1">
    <citation type="journal article" date="2013" name="Environ. Microbiol.">
        <title>Microbiota from the distal guts of lean and obese adolescents exhibit partial functional redundancy besides clear differences in community structure.</title>
        <authorList>
            <person name="Ferrer M."/>
            <person name="Ruiz A."/>
            <person name="Lanza F."/>
            <person name="Haange S.B."/>
            <person name="Oberbach A."/>
            <person name="Till H."/>
            <person name="Bargiela R."/>
            <person name="Campoy C."/>
            <person name="Segura M.T."/>
            <person name="Richter M."/>
            <person name="von Bergen M."/>
            <person name="Seifert J."/>
            <person name="Suarez A."/>
        </authorList>
    </citation>
    <scope>NUCLEOTIDE SEQUENCE</scope>
</reference>
<dbReference type="InterPro" id="IPR013783">
    <property type="entry name" value="Ig-like_fold"/>
</dbReference>
<dbReference type="EMBL" id="AJWZ01000955">
    <property type="protein sequence ID" value="EKC75278.1"/>
    <property type="molecule type" value="Genomic_DNA"/>
</dbReference>
<dbReference type="Gene3D" id="2.60.40.10">
    <property type="entry name" value="Immunoglobulins"/>
    <property type="match status" value="1"/>
</dbReference>
<protein>
    <submittedName>
        <fullName evidence="1">Cna protein B-type domain protein</fullName>
    </submittedName>
</protein>
<feature type="non-terminal residue" evidence="1">
    <location>
        <position position="167"/>
    </location>
</feature>
<gene>
    <name evidence="1" type="ORF">OBE_01438</name>
</gene>
<feature type="non-terminal residue" evidence="1">
    <location>
        <position position="1"/>
    </location>
</feature>
<name>K1TZC8_9ZZZZ</name>
<evidence type="ECO:0000313" key="1">
    <source>
        <dbReference type="EMBL" id="EKC75278.1"/>
    </source>
</evidence>
<sequence>PYYLAVIETYSGTDYDVDNRDQRIDLGNGDPNAVIDLDDIELDNQLKTGSVQIDKQFLNENGAIENIPDDKLAEVAFKIKHNGKYLTFTGSDGIYTYKGENNTGTELKLNKATYNFIANELPAREEYTVYEVSGTTGYSFSIDPVTFTITPAGSVKKVFTNKAMTGT</sequence>
<accession>K1TZC8</accession>
<comment type="caution">
    <text evidence="1">The sequence shown here is derived from an EMBL/GenBank/DDBJ whole genome shotgun (WGS) entry which is preliminary data.</text>
</comment>